<sequence>PIFGQKMKNVEGRIGEDVRFEIQVEGTPVPAVTFHRESEQIYDGGRYSIVEEENGLFVLTIRNTRPEDAGEYQCIAVNGAGEVTSKGYLHVEEELTIPQFIDMGTYKCQVRNDLGRTSTSAHLNIIVATRPEFKEKLTKVEVTEGDRAKFEVRVKGYPYPEVEWYHGSNRILDEDRFEIESVKETGYYSLTVGEVVQEDAGMYKCIAVNKAGKSTCRADLEVNERQFAPEFETEEPTILQRLQPVDTIEGEAIKMECRVSGKPEPTITWLKDGLVFLTDNRIKTYFDGDVCTLTIRDVKLGDEGIYRCNAKNSSGS</sequence>
<feature type="non-terminal residue" evidence="9">
    <location>
        <position position="316"/>
    </location>
</feature>
<evidence type="ECO:0000259" key="8">
    <source>
        <dbReference type="PROSITE" id="PS50835"/>
    </source>
</evidence>
<feature type="non-terminal residue" evidence="9">
    <location>
        <position position="1"/>
    </location>
</feature>
<evidence type="ECO:0000256" key="7">
    <source>
        <dbReference type="ARBA" id="ARBA00023319"/>
    </source>
</evidence>
<dbReference type="GO" id="GO:0007156">
    <property type="term" value="P:homophilic cell adhesion via plasma membrane adhesion molecules"/>
    <property type="evidence" value="ECO:0000318"/>
    <property type="project" value="GO_Central"/>
</dbReference>
<dbReference type="HOGENOM" id="CLU_051918_1_0_1"/>
<keyword evidence="4" id="KW-0732">Signal</keyword>
<dbReference type="SMART" id="SM00408">
    <property type="entry name" value="IGc2"/>
    <property type="match status" value="3"/>
</dbReference>
<dbReference type="Gene3D" id="2.60.40.10">
    <property type="entry name" value="Immunoglobulins"/>
    <property type="match status" value="3"/>
</dbReference>
<dbReference type="InterPro" id="IPR036179">
    <property type="entry name" value="Ig-like_dom_sf"/>
</dbReference>
<evidence type="ECO:0000313" key="10">
    <source>
        <dbReference type="Proteomes" id="UP000001593"/>
    </source>
</evidence>
<dbReference type="GO" id="GO:0005886">
    <property type="term" value="C:plasma membrane"/>
    <property type="evidence" value="ECO:0000318"/>
    <property type="project" value="GO_Central"/>
</dbReference>
<dbReference type="InterPro" id="IPR013783">
    <property type="entry name" value="Ig-like_fold"/>
</dbReference>
<dbReference type="InterPro" id="IPR007110">
    <property type="entry name" value="Ig-like_dom"/>
</dbReference>
<evidence type="ECO:0000313" key="9">
    <source>
        <dbReference type="EMBL" id="EDO49550.1"/>
    </source>
</evidence>
<protein>
    <recommendedName>
        <fullName evidence="8">Ig-like domain-containing protein</fullName>
    </recommendedName>
</protein>
<dbReference type="PANTHER" id="PTHR45080:SF8">
    <property type="entry name" value="IG-LIKE DOMAIN-CONTAINING PROTEIN"/>
    <property type="match status" value="1"/>
</dbReference>
<dbReference type="Pfam" id="PF07679">
    <property type="entry name" value="I-set"/>
    <property type="match status" value="3"/>
</dbReference>
<evidence type="ECO:0000256" key="4">
    <source>
        <dbReference type="ARBA" id="ARBA00022729"/>
    </source>
</evidence>
<evidence type="ECO:0000256" key="2">
    <source>
        <dbReference type="ARBA" id="ARBA00006692"/>
    </source>
</evidence>
<dbReference type="FunFam" id="2.60.40.10:FF:000612">
    <property type="entry name" value="palladin isoform X1"/>
    <property type="match status" value="1"/>
</dbReference>
<evidence type="ECO:0000256" key="3">
    <source>
        <dbReference type="ARBA" id="ARBA00022490"/>
    </source>
</evidence>
<feature type="domain" description="Ig-like" evidence="8">
    <location>
        <begin position="236"/>
        <end position="316"/>
    </location>
</feature>
<dbReference type="FunFam" id="2.60.40.10:FF:000425">
    <property type="entry name" value="Myosin light chain kinase"/>
    <property type="match status" value="1"/>
</dbReference>
<dbReference type="GO" id="GO:0030017">
    <property type="term" value="C:sarcomere"/>
    <property type="evidence" value="ECO:0007669"/>
    <property type="project" value="UniProtKB-ARBA"/>
</dbReference>
<feature type="domain" description="Ig-like" evidence="8">
    <location>
        <begin position="131"/>
        <end position="223"/>
    </location>
</feature>
<keyword evidence="10" id="KW-1185">Reference proteome</keyword>
<dbReference type="PANTHER" id="PTHR45080">
    <property type="entry name" value="CONTACTIN 5"/>
    <property type="match status" value="1"/>
</dbReference>
<dbReference type="InterPro" id="IPR003598">
    <property type="entry name" value="Ig_sub2"/>
</dbReference>
<dbReference type="InterPro" id="IPR003599">
    <property type="entry name" value="Ig_sub"/>
</dbReference>
<dbReference type="InParanoid" id="A7RGL4"/>
<dbReference type="OMA" id="NIDNTHI"/>
<evidence type="ECO:0000256" key="6">
    <source>
        <dbReference type="ARBA" id="ARBA00023157"/>
    </source>
</evidence>
<dbReference type="InterPro" id="IPR050958">
    <property type="entry name" value="Cell_Adh-Cytoskel_Orgn"/>
</dbReference>
<dbReference type="AlphaFoldDB" id="A7RGL4"/>
<dbReference type="STRING" id="45351.A7RGL4"/>
<comment type="subcellular location">
    <subcellularLocation>
        <location evidence="1">Cytoplasm</location>
    </subcellularLocation>
</comment>
<dbReference type="CDD" id="cd00096">
    <property type="entry name" value="Ig"/>
    <property type="match status" value="1"/>
</dbReference>
<evidence type="ECO:0000256" key="1">
    <source>
        <dbReference type="ARBA" id="ARBA00004496"/>
    </source>
</evidence>
<dbReference type="PROSITE" id="PS50835">
    <property type="entry name" value="IG_LIKE"/>
    <property type="match status" value="3"/>
</dbReference>
<keyword evidence="6" id="KW-1015">Disulfide bond</keyword>
<dbReference type="FunFam" id="2.60.40.10:FF:000345">
    <property type="entry name" value="Muscle M-line assembly protein unc-89"/>
    <property type="match status" value="1"/>
</dbReference>
<evidence type="ECO:0000256" key="5">
    <source>
        <dbReference type="ARBA" id="ARBA00022737"/>
    </source>
</evidence>
<dbReference type="EMBL" id="DS469509">
    <property type="protein sequence ID" value="EDO49550.1"/>
    <property type="molecule type" value="Genomic_DNA"/>
</dbReference>
<dbReference type="InterPro" id="IPR013098">
    <property type="entry name" value="Ig_I-set"/>
</dbReference>
<organism evidence="9 10">
    <name type="scientific">Nematostella vectensis</name>
    <name type="common">Starlet sea anemone</name>
    <dbReference type="NCBI Taxonomy" id="45351"/>
    <lineage>
        <taxon>Eukaryota</taxon>
        <taxon>Metazoa</taxon>
        <taxon>Cnidaria</taxon>
        <taxon>Anthozoa</taxon>
        <taxon>Hexacorallia</taxon>
        <taxon>Actiniaria</taxon>
        <taxon>Edwardsiidae</taxon>
        <taxon>Nematostella</taxon>
    </lineage>
</organism>
<dbReference type="SMART" id="SM00409">
    <property type="entry name" value="IG"/>
    <property type="match status" value="3"/>
</dbReference>
<proteinExistence type="inferred from homology"/>
<keyword evidence="7" id="KW-0393">Immunoglobulin domain</keyword>
<accession>A7RGL4</accession>
<feature type="domain" description="Ig-like" evidence="8">
    <location>
        <begin position="1"/>
        <end position="96"/>
    </location>
</feature>
<gene>
    <name evidence="9" type="ORF">NEMVEDRAFT_v1g61775</name>
</gene>
<keyword evidence="5" id="KW-0677">Repeat</keyword>
<name>A7RGL4_NEMVE</name>
<dbReference type="SUPFAM" id="SSF48726">
    <property type="entry name" value="Immunoglobulin"/>
    <property type="match status" value="4"/>
</dbReference>
<comment type="similarity">
    <text evidence="2">Belongs to the protein kinase superfamily. CAMK Ser/Thr protein kinase family.</text>
</comment>
<reference evidence="9 10" key="1">
    <citation type="journal article" date="2007" name="Science">
        <title>Sea anemone genome reveals ancestral eumetazoan gene repertoire and genomic organization.</title>
        <authorList>
            <person name="Putnam N.H."/>
            <person name="Srivastava M."/>
            <person name="Hellsten U."/>
            <person name="Dirks B."/>
            <person name="Chapman J."/>
            <person name="Salamov A."/>
            <person name="Terry A."/>
            <person name="Shapiro H."/>
            <person name="Lindquist E."/>
            <person name="Kapitonov V.V."/>
            <person name="Jurka J."/>
            <person name="Genikhovich G."/>
            <person name="Grigoriev I.V."/>
            <person name="Lucas S.M."/>
            <person name="Steele R.E."/>
            <person name="Finnerty J.R."/>
            <person name="Technau U."/>
            <person name="Martindale M.Q."/>
            <person name="Rokhsar D.S."/>
        </authorList>
    </citation>
    <scope>NUCLEOTIDE SEQUENCE [LARGE SCALE GENOMIC DNA]</scope>
    <source>
        <strain evidence="10">CH2 X CH6</strain>
    </source>
</reference>
<dbReference type="eggNOG" id="ENOG502QSRV">
    <property type="taxonomic scope" value="Eukaryota"/>
</dbReference>
<dbReference type="Proteomes" id="UP000001593">
    <property type="component" value="Unassembled WGS sequence"/>
</dbReference>
<keyword evidence="3" id="KW-0963">Cytoplasm</keyword>